<keyword evidence="1" id="KW-0812">Transmembrane</keyword>
<name>A0A392PZJ2_9FABA</name>
<feature type="signal peptide" evidence="2">
    <location>
        <begin position="1"/>
        <end position="21"/>
    </location>
</feature>
<dbReference type="AlphaFoldDB" id="A0A392PZJ2"/>
<dbReference type="EMBL" id="LXQA010103319">
    <property type="protein sequence ID" value="MCI16979.1"/>
    <property type="molecule type" value="Genomic_DNA"/>
</dbReference>
<evidence type="ECO:0000256" key="1">
    <source>
        <dbReference type="SAM" id="Phobius"/>
    </source>
</evidence>
<proteinExistence type="predicted"/>
<evidence type="ECO:0000256" key="2">
    <source>
        <dbReference type="SAM" id="SignalP"/>
    </source>
</evidence>
<protein>
    <submittedName>
        <fullName evidence="3">Uncharacterized protein</fullName>
    </submittedName>
</protein>
<keyword evidence="1" id="KW-0472">Membrane</keyword>
<sequence>MVWCLCVRIWVFLVGSCSVEGFGEVHCLVTVFRFSVAVEFVLFSSLFGVRGILVLAVFVHSLLSQVVVVVPYGDGGASLLRRRIGVLLAL</sequence>
<organism evidence="3 4">
    <name type="scientific">Trifolium medium</name>
    <dbReference type="NCBI Taxonomy" id="97028"/>
    <lineage>
        <taxon>Eukaryota</taxon>
        <taxon>Viridiplantae</taxon>
        <taxon>Streptophyta</taxon>
        <taxon>Embryophyta</taxon>
        <taxon>Tracheophyta</taxon>
        <taxon>Spermatophyta</taxon>
        <taxon>Magnoliopsida</taxon>
        <taxon>eudicotyledons</taxon>
        <taxon>Gunneridae</taxon>
        <taxon>Pentapetalae</taxon>
        <taxon>rosids</taxon>
        <taxon>fabids</taxon>
        <taxon>Fabales</taxon>
        <taxon>Fabaceae</taxon>
        <taxon>Papilionoideae</taxon>
        <taxon>50 kb inversion clade</taxon>
        <taxon>NPAAA clade</taxon>
        <taxon>Hologalegina</taxon>
        <taxon>IRL clade</taxon>
        <taxon>Trifolieae</taxon>
        <taxon>Trifolium</taxon>
    </lineage>
</organism>
<keyword evidence="1" id="KW-1133">Transmembrane helix</keyword>
<feature type="chain" id="PRO_5017263825" evidence="2">
    <location>
        <begin position="22"/>
        <end position="90"/>
    </location>
</feature>
<keyword evidence="2" id="KW-0732">Signal</keyword>
<accession>A0A392PZJ2</accession>
<feature type="transmembrane region" description="Helical" evidence="1">
    <location>
        <begin position="47"/>
        <end position="73"/>
    </location>
</feature>
<reference evidence="3 4" key="1">
    <citation type="journal article" date="2018" name="Front. Plant Sci.">
        <title>Red Clover (Trifolium pratense) and Zigzag Clover (T. medium) - A Picture of Genomic Similarities and Differences.</title>
        <authorList>
            <person name="Dluhosova J."/>
            <person name="Istvanek J."/>
            <person name="Nedelnik J."/>
            <person name="Repkova J."/>
        </authorList>
    </citation>
    <scope>NUCLEOTIDE SEQUENCE [LARGE SCALE GENOMIC DNA]</scope>
    <source>
        <strain evidence="4">cv. 10/8</strain>
        <tissue evidence="3">Leaf</tissue>
    </source>
</reference>
<keyword evidence="4" id="KW-1185">Reference proteome</keyword>
<evidence type="ECO:0000313" key="4">
    <source>
        <dbReference type="Proteomes" id="UP000265520"/>
    </source>
</evidence>
<evidence type="ECO:0000313" key="3">
    <source>
        <dbReference type="EMBL" id="MCI16979.1"/>
    </source>
</evidence>
<dbReference type="Proteomes" id="UP000265520">
    <property type="component" value="Unassembled WGS sequence"/>
</dbReference>
<comment type="caution">
    <text evidence="3">The sequence shown here is derived from an EMBL/GenBank/DDBJ whole genome shotgun (WGS) entry which is preliminary data.</text>
</comment>